<dbReference type="PRINTS" id="PR00038">
    <property type="entry name" value="HTHLUXR"/>
</dbReference>
<dbReference type="PANTHER" id="PTHR44688">
    <property type="entry name" value="DNA-BINDING TRANSCRIPTIONAL ACTIVATOR DEVR_DOSR"/>
    <property type="match status" value="1"/>
</dbReference>
<dbReference type="Pfam" id="PF03472">
    <property type="entry name" value="Autoind_bind"/>
    <property type="match status" value="1"/>
</dbReference>
<dbReference type="SMART" id="SM00421">
    <property type="entry name" value="HTH_LUXR"/>
    <property type="match status" value="1"/>
</dbReference>
<dbReference type="SUPFAM" id="SSF46894">
    <property type="entry name" value="C-terminal effector domain of the bipartite response regulators"/>
    <property type="match status" value="1"/>
</dbReference>
<dbReference type="PROSITE" id="PS50043">
    <property type="entry name" value="HTH_LUXR_2"/>
    <property type="match status" value="1"/>
</dbReference>
<evidence type="ECO:0000256" key="2">
    <source>
        <dbReference type="ARBA" id="ARBA00023125"/>
    </source>
</evidence>
<name>A0A2T0X866_9RHOB</name>
<organism evidence="5 6">
    <name type="scientific">Hasllibacter halocynthiae</name>
    <dbReference type="NCBI Taxonomy" id="595589"/>
    <lineage>
        <taxon>Bacteria</taxon>
        <taxon>Pseudomonadati</taxon>
        <taxon>Pseudomonadota</taxon>
        <taxon>Alphaproteobacteria</taxon>
        <taxon>Rhodobacterales</taxon>
        <taxon>Roseobacteraceae</taxon>
        <taxon>Hasllibacter</taxon>
    </lineage>
</organism>
<reference evidence="5 6" key="1">
    <citation type="submission" date="2018-03" db="EMBL/GenBank/DDBJ databases">
        <title>Genomic Encyclopedia of Archaeal and Bacterial Type Strains, Phase II (KMG-II): from individual species to whole genera.</title>
        <authorList>
            <person name="Goeker M."/>
        </authorList>
    </citation>
    <scope>NUCLEOTIDE SEQUENCE [LARGE SCALE GENOMIC DNA]</scope>
    <source>
        <strain evidence="5 6">DSM 29318</strain>
    </source>
</reference>
<feature type="domain" description="HTH luxR-type" evidence="4">
    <location>
        <begin position="181"/>
        <end position="246"/>
    </location>
</feature>
<accession>A0A2T0X866</accession>
<dbReference type="EMBL" id="PVTT01000001">
    <property type="protein sequence ID" value="PRY95141.1"/>
    <property type="molecule type" value="Genomic_DNA"/>
</dbReference>
<sequence length="257" mass="28539">MSQPDLPLSIVEAMLRADTVHECWSVLERTLDGYGFDRIIYGYTRFREGRNLGDEDSLLLLSNFPQDYLDAFVGRGLFKSSRMMRWAWNGDGARTWSDIAAEIHDPTEAEREVAEFNRSRGVEAGVTMAFPSAWRRSKGVAALTARHGLTQDDVDALWSCEGRAVEALCRLAHRLIVTLPADGIGPRLTDRQREVLEWVGDGKAVADVALVMGLSVPTVEKHLRLARANLGAETTAQAVLKAQALGRIYRMKLDEPG</sequence>
<dbReference type="Gene3D" id="1.10.10.10">
    <property type="entry name" value="Winged helix-like DNA-binding domain superfamily/Winged helix DNA-binding domain"/>
    <property type="match status" value="1"/>
</dbReference>
<dbReference type="InterPro" id="IPR036693">
    <property type="entry name" value="TF_LuxR_autoind-bd_dom_sf"/>
</dbReference>
<evidence type="ECO:0000256" key="1">
    <source>
        <dbReference type="ARBA" id="ARBA00023015"/>
    </source>
</evidence>
<keyword evidence="1" id="KW-0805">Transcription regulation</keyword>
<dbReference type="PANTHER" id="PTHR44688:SF16">
    <property type="entry name" value="DNA-BINDING TRANSCRIPTIONAL ACTIVATOR DEVR_DOSR"/>
    <property type="match status" value="1"/>
</dbReference>
<keyword evidence="6" id="KW-1185">Reference proteome</keyword>
<keyword evidence="3" id="KW-0804">Transcription</keyword>
<dbReference type="InterPro" id="IPR036388">
    <property type="entry name" value="WH-like_DNA-bd_sf"/>
</dbReference>
<protein>
    <submittedName>
        <fullName evidence="5">DNA-binding CsgD family transcriptional regulator</fullName>
    </submittedName>
</protein>
<dbReference type="CDD" id="cd06170">
    <property type="entry name" value="LuxR_C_like"/>
    <property type="match status" value="1"/>
</dbReference>
<dbReference type="GO" id="GO:0006355">
    <property type="term" value="P:regulation of DNA-templated transcription"/>
    <property type="evidence" value="ECO:0007669"/>
    <property type="project" value="InterPro"/>
</dbReference>
<dbReference type="RefSeq" id="WP_245883706.1">
    <property type="nucleotide sequence ID" value="NZ_PVTT01000001.1"/>
</dbReference>
<gene>
    <name evidence="5" type="ORF">BCF33_0755</name>
</gene>
<keyword evidence="2 5" id="KW-0238">DNA-binding</keyword>
<proteinExistence type="predicted"/>
<dbReference type="Gene3D" id="3.30.450.80">
    <property type="entry name" value="Transcription factor LuxR-like, autoinducer-binding domain"/>
    <property type="match status" value="1"/>
</dbReference>
<evidence type="ECO:0000259" key="4">
    <source>
        <dbReference type="PROSITE" id="PS50043"/>
    </source>
</evidence>
<dbReference type="GO" id="GO:0003677">
    <property type="term" value="F:DNA binding"/>
    <property type="evidence" value="ECO:0007669"/>
    <property type="project" value="UniProtKB-KW"/>
</dbReference>
<dbReference type="AlphaFoldDB" id="A0A2T0X866"/>
<dbReference type="InterPro" id="IPR016032">
    <property type="entry name" value="Sig_transdc_resp-reg_C-effctor"/>
</dbReference>
<evidence type="ECO:0000256" key="3">
    <source>
        <dbReference type="ARBA" id="ARBA00023163"/>
    </source>
</evidence>
<dbReference type="Proteomes" id="UP000238801">
    <property type="component" value="Unassembled WGS sequence"/>
</dbReference>
<dbReference type="InterPro" id="IPR005143">
    <property type="entry name" value="TF_LuxR_autoind-bd_dom"/>
</dbReference>
<dbReference type="Pfam" id="PF00196">
    <property type="entry name" value="GerE"/>
    <property type="match status" value="1"/>
</dbReference>
<comment type="caution">
    <text evidence="5">The sequence shown here is derived from an EMBL/GenBank/DDBJ whole genome shotgun (WGS) entry which is preliminary data.</text>
</comment>
<dbReference type="SUPFAM" id="SSF75516">
    <property type="entry name" value="Pheromone-binding domain of LuxR-like quorum-sensing transcription factors"/>
    <property type="match status" value="1"/>
</dbReference>
<evidence type="ECO:0000313" key="6">
    <source>
        <dbReference type="Proteomes" id="UP000238801"/>
    </source>
</evidence>
<dbReference type="InterPro" id="IPR000792">
    <property type="entry name" value="Tscrpt_reg_LuxR_C"/>
</dbReference>
<evidence type="ECO:0000313" key="5">
    <source>
        <dbReference type="EMBL" id="PRY95141.1"/>
    </source>
</evidence>